<feature type="non-terminal residue" evidence="1">
    <location>
        <position position="1"/>
    </location>
</feature>
<dbReference type="EMBL" id="JAKOGG010000547">
    <property type="protein sequence ID" value="MCS4558990.1"/>
    <property type="molecule type" value="Genomic_DNA"/>
</dbReference>
<name>A0ABT2FTK6_9GAMM</name>
<reference evidence="2" key="1">
    <citation type="submission" date="2023-07" db="EMBL/GenBank/DDBJ databases">
        <title>Shewanella mangrovi sp. nov., an acetaldehyde- degrading bacterium isolated from mangrove sediment.</title>
        <authorList>
            <person name="Liu Y."/>
        </authorList>
    </citation>
    <scope>NUCLEOTIDE SEQUENCE [LARGE SCALE GENOMIC DNA]</scope>
    <source>
        <strain evidence="2">C32</strain>
    </source>
</reference>
<evidence type="ECO:0000313" key="2">
    <source>
        <dbReference type="Proteomes" id="UP001201549"/>
    </source>
</evidence>
<proteinExistence type="predicted"/>
<dbReference type="Gene3D" id="3.30.360.10">
    <property type="entry name" value="Dihydrodipicolinate Reductase, domain 2"/>
    <property type="match status" value="1"/>
</dbReference>
<gene>
    <name evidence="1" type="ORF">L9G74_21455</name>
</gene>
<protein>
    <submittedName>
        <fullName evidence="1">Gfo/Idh/MocA family oxidoreductase</fullName>
    </submittedName>
</protein>
<dbReference type="Proteomes" id="UP001201549">
    <property type="component" value="Unassembled WGS sequence"/>
</dbReference>
<evidence type="ECO:0000313" key="1">
    <source>
        <dbReference type="EMBL" id="MCS4558990.1"/>
    </source>
</evidence>
<organism evidence="1 2">
    <name type="scientific">Shewanella electrica</name>
    <dbReference type="NCBI Taxonomy" id="515560"/>
    <lineage>
        <taxon>Bacteria</taxon>
        <taxon>Pseudomonadati</taxon>
        <taxon>Pseudomonadota</taxon>
        <taxon>Gammaproteobacteria</taxon>
        <taxon>Alteromonadales</taxon>
        <taxon>Shewanellaceae</taxon>
        <taxon>Shewanella</taxon>
    </lineage>
</organism>
<sequence>GFKTILTSPAHPPYGQFNPAPGHGLGFNDLKVIEVAHLLRGLEGRETLYPNLDDALHIERVIHGIISSSNQGAWITVND</sequence>
<keyword evidence="2" id="KW-1185">Reference proteome</keyword>
<accession>A0ABT2FTK6</accession>
<comment type="caution">
    <text evidence="1">The sequence shown here is derived from an EMBL/GenBank/DDBJ whole genome shotgun (WGS) entry which is preliminary data.</text>
</comment>